<keyword evidence="7" id="KW-1133">Transmembrane helix</keyword>
<keyword evidence="3 5" id="KW-0863">Zinc-finger</keyword>
<keyword evidence="7" id="KW-0812">Transmembrane</keyword>
<keyword evidence="1" id="KW-0479">Metal-binding</keyword>
<dbReference type="PANTHER" id="PTHR14003">
    <property type="entry name" value="TRANSCRIPTIONAL REPRESSOR PROTEIN YY"/>
    <property type="match status" value="1"/>
</dbReference>
<feature type="compositionally biased region" description="Low complexity" evidence="6">
    <location>
        <begin position="1118"/>
        <end position="1133"/>
    </location>
</feature>
<dbReference type="PANTHER" id="PTHR14003:SF19">
    <property type="entry name" value="YY2 TRANSCRIPTION FACTOR"/>
    <property type="match status" value="1"/>
</dbReference>
<accession>A0ABR4QER1</accession>
<dbReference type="InterPro" id="IPR013087">
    <property type="entry name" value="Znf_C2H2_type"/>
</dbReference>
<feature type="transmembrane region" description="Helical" evidence="7">
    <location>
        <begin position="34"/>
        <end position="52"/>
    </location>
</feature>
<feature type="domain" description="C2H2-type" evidence="8">
    <location>
        <begin position="1041"/>
        <end position="1070"/>
    </location>
</feature>
<dbReference type="Proteomes" id="UP001651158">
    <property type="component" value="Unassembled WGS sequence"/>
</dbReference>
<feature type="region of interest" description="Disordered" evidence="6">
    <location>
        <begin position="756"/>
        <end position="829"/>
    </location>
</feature>
<dbReference type="Pfam" id="PF00096">
    <property type="entry name" value="zf-C2H2"/>
    <property type="match status" value="3"/>
</dbReference>
<feature type="region of interest" description="Disordered" evidence="6">
    <location>
        <begin position="1098"/>
        <end position="1201"/>
    </location>
</feature>
<name>A0ABR4QER1_9CEST</name>
<evidence type="ECO:0000256" key="4">
    <source>
        <dbReference type="ARBA" id="ARBA00022833"/>
    </source>
</evidence>
<gene>
    <name evidence="9" type="ORF">TcWFU_009981</name>
</gene>
<keyword evidence="4" id="KW-0862">Zinc</keyword>
<evidence type="ECO:0000313" key="9">
    <source>
        <dbReference type="EMBL" id="KAL5108241.1"/>
    </source>
</evidence>
<dbReference type="InterPro" id="IPR019540">
    <property type="entry name" value="PtdIno-glycan_biosynth_class_S"/>
</dbReference>
<dbReference type="PROSITE" id="PS50157">
    <property type="entry name" value="ZINC_FINGER_C2H2_2"/>
    <property type="match status" value="4"/>
</dbReference>
<evidence type="ECO:0000256" key="3">
    <source>
        <dbReference type="ARBA" id="ARBA00022771"/>
    </source>
</evidence>
<dbReference type="SUPFAM" id="SSF57667">
    <property type="entry name" value="beta-beta-alpha zinc fingers"/>
    <property type="match status" value="3"/>
</dbReference>
<feature type="domain" description="C2H2-type" evidence="8">
    <location>
        <begin position="983"/>
        <end position="1010"/>
    </location>
</feature>
<dbReference type="Pfam" id="PF10510">
    <property type="entry name" value="PIG-S"/>
    <property type="match status" value="1"/>
</dbReference>
<comment type="caution">
    <text evidence="9">The sequence shown here is derived from an EMBL/GenBank/DDBJ whole genome shotgun (WGS) entry which is preliminary data.</text>
</comment>
<evidence type="ECO:0000313" key="10">
    <source>
        <dbReference type="Proteomes" id="UP001651158"/>
    </source>
</evidence>
<proteinExistence type="predicted"/>
<keyword evidence="10" id="KW-1185">Reference proteome</keyword>
<dbReference type="SMART" id="SM00355">
    <property type="entry name" value="ZnF_C2H2"/>
    <property type="match status" value="4"/>
</dbReference>
<evidence type="ECO:0000259" key="8">
    <source>
        <dbReference type="PROSITE" id="PS50157"/>
    </source>
</evidence>
<reference evidence="9 10" key="1">
    <citation type="journal article" date="2022" name="Front. Cell. Infect. Microbiol.">
        <title>The Genomes of Two Strains of Taenia crassiceps the Animal Model for the Study of Human Cysticercosis.</title>
        <authorList>
            <person name="Bobes R.J."/>
            <person name="Estrada K."/>
            <person name="Rios-Valencia D.G."/>
            <person name="Calderon-Gallegos A."/>
            <person name="de la Torre P."/>
            <person name="Carrero J.C."/>
            <person name="Sanchez-Flores A."/>
            <person name="Laclette J.P."/>
        </authorList>
    </citation>
    <scope>NUCLEOTIDE SEQUENCE [LARGE SCALE GENOMIC DNA]</scope>
    <source>
        <strain evidence="9">WFUcys</strain>
    </source>
</reference>
<feature type="compositionally biased region" description="Low complexity" evidence="6">
    <location>
        <begin position="1189"/>
        <end position="1201"/>
    </location>
</feature>
<evidence type="ECO:0000256" key="6">
    <source>
        <dbReference type="SAM" id="MobiDB-lite"/>
    </source>
</evidence>
<keyword evidence="7" id="KW-0472">Membrane</keyword>
<dbReference type="EMBL" id="JAKROA010000004">
    <property type="protein sequence ID" value="KAL5108241.1"/>
    <property type="molecule type" value="Genomic_DNA"/>
</dbReference>
<protein>
    <submittedName>
        <fullName evidence="9">Transcriptional repressor protein YY1</fullName>
    </submittedName>
</protein>
<feature type="compositionally biased region" description="Basic residues" evidence="6">
    <location>
        <begin position="783"/>
        <end position="794"/>
    </location>
</feature>
<feature type="compositionally biased region" description="Polar residues" evidence="6">
    <location>
        <begin position="817"/>
        <end position="829"/>
    </location>
</feature>
<dbReference type="InterPro" id="IPR036236">
    <property type="entry name" value="Znf_C2H2_sf"/>
</dbReference>
<feature type="domain" description="C2H2-type" evidence="8">
    <location>
        <begin position="954"/>
        <end position="978"/>
    </location>
</feature>
<dbReference type="PROSITE" id="PS00028">
    <property type="entry name" value="ZINC_FINGER_C2H2_1"/>
    <property type="match status" value="3"/>
</dbReference>
<feature type="domain" description="C2H2-type" evidence="8">
    <location>
        <begin position="1011"/>
        <end position="1040"/>
    </location>
</feature>
<dbReference type="Gene3D" id="3.30.160.60">
    <property type="entry name" value="Classic Zinc Finger"/>
    <property type="match status" value="4"/>
</dbReference>
<evidence type="ECO:0000256" key="7">
    <source>
        <dbReference type="SAM" id="Phobius"/>
    </source>
</evidence>
<evidence type="ECO:0000256" key="5">
    <source>
        <dbReference type="PROSITE-ProRule" id="PRU00042"/>
    </source>
</evidence>
<organism evidence="9 10">
    <name type="scientific">Taenia crassiceps</name>
    <dbReference type="NCBI Taxonomy" id="6207"/>
    <lineage>
        <taxon>Eukaryota</taxon>
        <taxon>Metazoa</taxon>
        <taxon>Spiralia</taxon>
        <taxon>Lophotrochozoa</taxon>
        <taxon>Platyhelminthes</taxon>
        <taxon>Cestoda</taxon>
        <taxon>Eucestoda</taxon>
        <taxon>Cyclophyllidea</taxon>
        <taxon>Taeniidae</taxon>
        <taxon>Taenia</taxon>
    </lineage>
</organism>
<sequence length="1335" mass="145888">METEEKINLRREVERAELEALQPSCRERQWFHEIALFYLVIAVVFGLPLWWLTTSPEQLALPTQRIEAFARQAITVGVDVVVISLDPKMSAENLENLKQSLYFNAADAQRSLDSQHRSLMGCSSESETRRYADLPIRVDYRFYVTATAVSPDVAPHLAHGASTELDRALFNSGLLTSLGAANSSAAKHNVENAYYFIILPADSRSFELDGGRGVDTAFVAVVRASFDRNLIYLRSPTVGGVRYDLASVILALLQEHLVMPSTLQAIYASVWWKGGDADPMQAVDRGGADVGADYEAARAEVARVRTHQLPAKPGYEVTVSLVGAFDATPPCLPSTDDWLWSVCGTPSHGLSLGDWLRHSVEPGLTDLRRFVNLKLYSQYLYSVTLDGLAWSRLSKDRTHRYYTASQLSSVLNSLEAYLGQHASQRGQPDTSVTHGGLHLVIVVDEPRRDFNTSTRRPLRFHLSASDSSAAASSIALVPQWGAFISLDDVNVTLSNLGEVVVNTVRSFIGLSIRSRTAVTLRGSGHRVLLESSSLSGKIIKWELDSWLRRRAIESLSTAALTLTSLVSTAERVPTMVINSYVVGRVENAVAAWAEAVGELASPPSTKSANVGSMAFVAARIALEDADAGFFDHSLLDLLYFPSDQVFGIYVPLFVPIGIPLVASGVAARLLLCCILVDVMAEVLYSKGSVKSEMFDDSESNIKADFFDGKIEELPADNSDIFFGSESSEFFPGSDPYGDLFLMDPNDLLGVREEIVGSEPSKSSEEIPVPGLTPSSEATLPSRRGFRRRRMKQKQLCKANQNAEDRDSSDLEDFSIPITPNQQSSEPESFSVQRRVHYQMRSPVPADADVPPKFVKFNSAATSNSGLSVAQNSIVTTHRILAFKRKADYGRQLLPRAGQNQSAGSSSNFVAMTVATLKRRGTAGLFGTSLSEYSDMSFPGSSHQALQAPQQGRTVACPHKNCGKLFRDNSAMRKHLHTHGPRVHVCAECGKAFVESSKLKRHQLVHTGEKPFQCAFEGCGKRFSLDFNLRTHYRIHTGDRPYLCPVEGCSKRFAQSTNLKSHLSTHTKVRFRGRAYAPQSTSSASTYLAASNNGYDSDYAAFPPIQQSSHQNQQHHRSVMLSSSANSSLRLSDSGIITPRHPHPSSPFVIGAAPNLEEGDENEEHSTGLMVDEPPSSSSSPPRRRIPTIGLRSGSGSSSAGGKIKMLRYAQAGRHRISVVGGSFFAGSSHEVLRRLWLLNCDTSPMTRMRILYSASFQIWQPRVVSTTARGGGSVQMRSVMALARLIAWLPVWPIALSSCTDYTQSINDLDIVHLLGVGEAGGSCNCAEPAPGCLA</sequence>
<evidence type="ECO:0000256" key="1">
    <source>
        <dbReference type="ARBA" id="ARBA00022723"/>
    </source>
</evidence>
<keyword evidence="2" id="KW-0677">Repeat</keyword>
<evidence type="ECO:0000256" key="2">
    <source>
        <dbReference type="ARBA" id="ARBA00022737"/>
    </source>
</evidence>